<feature type="region of interest" description="Disordered" evidence="2">
    <location>
        <begin position="34"/>
        <end position="54"/>
    </location>
</feature>
<dbReference type="Proteomes" id="UP000762676">
    <property type="component" value="Unassembled WGS sequence"/>
</dbReference>
<accession>A0AAV4JMU9</accession>
<evidence type="ECO:0000313" key="4">
    <source>
        <dbReference type="Proteomes" id="UP000762676"/>
    </source>
</evidence>
<dbReference type="EMBL" id="BMAT01007015">
    <property type="protein sequence ID" value="GFS24108.1"/>
    <property type="molecule type" value="Genomic_DNA"/>
</dbReference>
<proteinExistence type="predicted"/>
<protein>
    <recommendedName>
        <fullName evidence="5">IgGFc-binding protein N-terminal domain-containing protein</fullName>
    </recommendedName>
</protein>
<evidence type="ECO:0000256" key="2">
    <source>
        <dbReference type="SAM" id="MobiDB-lite"/>
    </source>
</evidence>
<evidence type="ECO:0000256" key="1">
    <source>
        <dbReference type="SAM" id="Coils"/>
    </source>
</evidence>
<gene>
    <name evidence="3" type="ORF">ElyMa_003406900</name>
</gene>
<evidence type="ECO:0000313" key="3">
    <source>
        <dbReference type="EMBL" id="GFS24108.1"/>
    </source>
</evidence>
<dbReference type="AlphaFoldDB" id="A0AAV4JMU9"/>
<feature type="coiled-coil region" evidence="1">
    <location>
        <begin position="1"/>
        <end position="28"/>
    </location>
</feature>
<comment type="caution">
    <text evidence="3">The sequence shown here is derived from an EMBL/GenBank/DDBJ whole genome shotgun (WGS) entry which is preliminary data.</text>
</comment>
<organism evidence="3 4">
    <name type="scientific">Elysia marginata</name>
    <dbReference type="NCBI Taxonomy" id="1093978"/>
    <lineage>
        <taxon>Eukaryota</taxon>
        <taxon>Metazoa</taxon>
        <taxon>Spiralia</taxon>
        <taxon>Lophotrochozoa</taxon>
        <taxon>Mollusca</taxon>
        <taxon>Gastropoda</taxon>
        <taxon>Heterobranchia</taxon>
        <taxon>Euthyneura</taxon>
        <taxon>Panpulmonata</taxon>
        <taxon>Sacoglossa</taxon>
        <taxon>Placobranchoidea</taxon>
        <taxon>Plakobranchidae</taxon>
        <taxon>Elysia</taxon>
    </lineage>
</organism>
<keyword evidence="1" id="KW-0175">Coiled coil</keyword>
<name>A0AAV4JMU9_9GAST</name>
<evidence type="ECO:0008006" key="5">
    <source>
        <dbReference type="Google" id="ProtNLM"/>
    </source>
</evidence>
<keyword evidence="4" id="KW-1185">Reference proteome</keyword>
<reference evidence="3 4" key="1">
    <citation type="journal article" date="2021" name="Elife">
        <title>Chloroplast acquisition without the gene transfer in kleptoplastic sea slugs, Plakobranchus ocellatus.</title>
        <authorList>
            <person name="Maeda T."/>
            <person name="Takahashi S."/>
            <person name="Yoshida T."/>
            <person name="Shimamura S."/>
            <person name="Takaki Y."/>
            <person name="Nagai Y."/>
            <person name="Toyoda A."/>
            <person name="Suzuki Y."/>
            <person name="Arimoto A."/>
            <person name="Ishii H."/>
            <person name="Satoh N."/>
            <person name="Nishiyama T."/>
            <person name="Hasebe M."/>
            <person name="Maruyama T."/>
            <person name="Minagawa J."/>
            <person name="Obokata J."/>
            <person name="Shigenobu S."/>
        </authorList>
    </citation>
    <scope>NUCLEOTIDE SEQUENCE [LARGE SCALE GENOMIC DNA]</scope>
</reference>
<sequence>MEELETKLEQVEERLERQEDFADDVHQALGPVLQNIGSSSSRGPQSSANLTVATPAVPTPTTPIVLSDFVATLIDVRRERIETGYRFTVRYIPHAQDLRVAYVSDSVVSNHDYYNYLQELTGVPESGNVLSVTIEKGFAPYEYDPTYIYFMTETESVGVKVFTAPGSAGNLYTRVEVWPLTVSAEEVVYVPGEDTELLDIRYTNSTSSLDLEIVMVNLSSGEALIRNRLQHSSLFDTILTTAYGPGREKTIQGRIKTSRYRYRISGYVNVIARTYMYSNSSALDVLEVKKKIVLRPSNQAGPFPDGYLGFATVQGAMITQDGTTLYVCNVTNGGPCKEIVFILSERDLNLTCQELKNNGQRHPLPVTPPSDLEFNEDVKKYLFTVEPANRYQNSSKVQCTAVNATGFQVTKQAEVLYFEQPRILVHRSSVQNNHSNVRVVCAASGHPLPLLQVSVRLESSEHDYSSYLQYEISAEDTVTLPGGREVQGFVTFPLDSTKSLGSVHCGANTIHSYRREGGYLDTIYMAYTMESIFEA</sequence>
<feature type="compositionally biased region" description="Low complexity" evidence="2">
    <location>
        <begin position="38"/>
        <end position="54"/>
    </location>
</feature>